<proteinExistence type="predicted"/>
<name>A0A8E0KI38_9CAUL</name>
<dbReference type="SUPFAM" id="SSF50998">
    <property type="entry name" value="Quinoprotein alcohol dehydrogenase-like"/>
    <property type="match status" value="1"/>
</dbReference>
<protein>
    <submittedName>
        <fullName evidence="3">Outer membrane protein YfgL, lipoprotein component of the protein assembly complex</fullName>
    </submittedName>
</protein>
<feature type="signal peptide" evidence="1">
    <location>
        <begin position="1"/>
        <end position="26"/>
    </location>
</feature>
<evidence type="ECO:0000259" key="2">
    <source>
        <dbReference type="Pfam" id="PF13360"/>
    </source>
</evidence>
<sequence length="459" mass="48476">MRSMSQPLKIALVCGLAVTVASCSTAQRLWPFGGDDAPSSVASAGERVSILEFEQRLSPSTALSGRDFFVPGPQAINAWPVPGGNVEQSLEHVIAAPEFTVAWRRDIGQGASRTTQVTATPVAADGRIYVMDGEARVSAVDANTGQILWQTNLRPEGRDRAFGGGVAVSGDRVFVTSGYRLAAGLNARTGAVEWTTQFDAPIHGAPTVSGGRVFAVDVDNQVVAMDAATGAMTWSYQAISEPARLMRASSPAVTGDTVIAPFSSGEVVALRAANGQELWTQVLSRTSRTNALSEIRDIAGRPAISRGVVYAVSHSGLISAMDVRTGQPAWQLPLTGVNAPWVAGDVVYAVSKAGELTVINRQDGQVYWIRDINEGRTRTEGGLFFGVGKRTVRPVWSGPILASNRLILVNSDGQAVAYDHKTGQEVASLNLGAPAYIAPIAYNGALYVVTDNGQLVSIR</sequence>
<dbReference type="Pfam" id="PF13360">
    <property type="entry name" value="PQQ_2"/>
    <property type="match status" value="2"/>
</dbReference>
<comment type="caution">
    <text evidence="3">The sequence shown here is derived from an EMBL/GenBank/DDBJ whole genome shotgun (WGS) entry which is preliminary data.</text>
</comment>
<dbReference type="PANTHER" id="PTHR34512:SF30">
    <property type="entry name" value="OUTER MEMBRANE PROTEIN ASSEMBLY FACTOR BAMB"/>
    <property type="match status" value="1"/>
</dbReference>
<keyword evidence="4" id="KW-1185">Reference proteome</keyword>
<dbReference type="Gene3D" id="2.130.10.10">
    <property type="entry name" value="YVTN repeat-like/Quinoprotein amine dehydrogenase"/>
    <property type="match status" value="1"/>
</dbReference>
<dbReference type="Proteomes" id="UP000016569">
    <property type="component" value="Unassembled WGS sequence"/>
</dbReference>
<dbReference type="InterPro" id="IPR002372">
    <property type="entry name" value="PQQ_rpt_dom"/>
</dbReference>
<accession>A0A8E0KI38</accession>
<dbReference type="PANTHER" id="PTHR34512">
    <property type="entry name" value="CELL SURFACE PROTEIN"/>
    <property type="match status" value="1"/>
</dbReference>
<dbReference type="InterPro" id="IPR015943">
    <property type="entry name" value="WD40/YVTN_repeat-like_dom_sf"/>
</dbReference>
<dbReference type="InterPro" id="IPR011047">
    <property type="entry name" value="Quinoprotein_ADH-like_sf"/>
</dbReference>
<feature type="domain" description="Pyrrolo-quinoline quinone repeat" evidence="2">
    <location>
        <begin position="397"/>
        <end position="457"/>
    </location>
</feature>
<dbReference type="AlphaFoldDB" id="A0A8E0KI38"/>
<keyword evidence="1" id="KW-0732">Signal</keyword>
<evidence type="ECO:0000313" key="4">
    <source>
        <dbReference type="Proteomes" id="UP000016569"/>
    </source>
</evidence>
<evidence type="ECO:0000256" key="1">
    <source>
        <dbReference type="SAM" id="SignalP"/>
    </source>
</evidence>
<evidence type="ECO:0000313" key="3">
    <source>
        <dbReference type="EMBL" id="GAD58443.1"/>
    </source>
</evidence>
<dbReference type="SMART" id="SM00564">
    <property type="entry name" value="PQQ"/>
    <property type="match status" value="7"/>
</dbReference>
<gene>
    <name evidence="3" type="ORF">MBEBAB_0693</name>
</gene>
<dbReference type="InterPro" id="IPR018391">
    <property type="entry name" value="PQQ_b-propeller_rpt"/>
</dbReference>
<feature type="domain" description="Pyrrolo-quinoline quinone repeat" evidence="2">
    <location>
        <begin position="134"/>
        <end position="369"/>
    </location>
</feature>
<organism evidence="3 4">
    <name type="scientific">Brevundimonas abyssalis TAR-001</name>
    <dbReference type="NCBI Taxonomy" id="1391729"/>
    <lineage>
        <taxon>Bacteria</taxon>
        <taxon>Pseudomonadati</taxon>
        <taxon>Pseudomonadota</taxon>
        <taxon>Alphaproteobacteria</taxon>
        <taxon>Caulobacterales</taxon>
        <taxon>Caulobacteraceae</taxon>
        <taxon>Brevundimonas</taxon>
    </lineage>
</organism>
<dbReference type="PROSITE" id="PS51257">
    <property type="entry name" value="PROKAR_LIPOPROTEIN"/>
    <property type="match status" value="1"/>
</dbReference>
<keyword evidence="3" id="KW-0449">Lipoprotein</keyword>
<reference evidence="4" key="1">
    <citation type="journal article" date="2013" name="Genome Announc.">
        <title>Draft Genome Sequence of the Dimorphic Prosthecate Bacterium Brevundimonas abyssalis TAR-001T.</title>
        <authorList>
            <person name="Tsubouchi T."/>
            <person name="Nishi S."/>
            <person name="Usui K."/>
            <person name="Shimane Y."/>
            <person name="Takaki Y."/>
            <person name="Maruyama T."/>
            <person name="Hatada Y."/>
        </authorList>
    </citation>
    <scope>NUCLEOTIDE SEQUENCE [LARGE SCALE GENOMIC DNA]</scope>
    <source>
        <strain evidence="4">TAR-001</strain>
    </source>
</reference>
<feature type="chain" id="PRO_5034649466" evidence="1">
    <location>
        <begin position="27"/>
        <end position="459"/>
    </location>
</feature>
<dbReference type="EMBL" id="BATC01000007">
    <property type="protein sequence ID" value="GAD58443.1"/>
    <property type="molecule type" value="Genomic_DNA"/>
</dbReference>